<dbReference type="GO" id="GO:0016491">
    <property type="term" value="F:oxidoreductase activity"/>
    <property type="evidence" value="ECO:0007669"/>
    <property type="project" value="UniProtKB-KW"/>
</dbReference>
<evidence type="ECO:0000259" key="6">
    <source>
        <dbReference type="PROSITE" id="PS51387"/>
    </source>
</evidence>
<dbReference type="PANTHER" id="PTHR42973:SF39">
    <property type="entry name" value="FAD-BINDING PCMH-TYPE DOMAIN-CONTAINING PROTEIN"/>
    <property type="match status" value="1"/>
</dbReference>
<dbReference type="PROSITE" id="PS51387">
    <property type="entry name" value="FAD_PCMH"/>
    <property type="match status" value="1"/>
</dbReference>
<evidence type="ECO:0000256" key="2">
    <source>
        <dbReference type="ARBA" id="ARBA00005466"/>
    </source>
</evidence>
<evidence type="ECO:0000313" key="7">
    <source>
        <dbReference type="EMBL" id="MBB6000945.1"/>
    </source>
</evidence>
<dbReference type="InterPro" id="IPR016169">
    <property type="entry name" value="FAD-bd_PCMH_sub2"/>
</dbReference>
<keyword evidence="4" id="KW-0274">FAD</keyword>
<evidence type="ECO:0000256" key="4">
    <source>
        <dbReference type="ARBA" id="ARBA00022827"/>
    </source>
</evidence>
<dbReference type="Gene3D" id="3.40.462.20">
    <property type="match status" value="1"/>
</dbReference>
<dbReference type="Gene3D" id="3.30.465.10">
    <property type="match status" value="1"/>
</dbReference>
<dbReference type="Proteomes" id="UP000578077">
    <property type="component" value="Unassembled WGS sequence"/>
</dbReference>
<reference evidence="7 8" key="1">
    <citation type="submission" date="2020-08" db="EMBL/GenBank/DDBJ databases">
        <title>Sequencing the genomes of 1000 actinobacteria strains.</title>
        <authorList>
            <person name="Klenk H.-P."/>
        </authorList>
    </citation>
    <scope>NUCLEOTIDE SEQUENCE [LARGE SCALE GENOMIC DNA]</scope>
    <source>
        <strain evidence="7 8">DSM 44593</strain>
    </source>
</reference>
<dbReference type="InterPro" id="IPR016166">
    <property type="entry name" value="FAD-bd_PCMH"/>
</dbReference>
<dbReference type="InterPro" id="IPR036318">
    <property type="entry name" value="FAD-bd_PCMH-like_sf"/>
</dbReference>
<organism evidence="7 8">
    <name type="scientific">Streptomonospora salina</name>
    <dbReference type="NCBI Taxonomy" id="104205"/>
    <lineage>
        <taxon>Bacteria</taxon>
        <taxon>Bacillati</taxon>
        <taxon>Actinomycetota</taxon>
        <taxon>Actinomycetes</taxon>
        <taxon>Streptosporangiales</taxon>
        <taxon>Nocardiopsidaceae</taxon>
        <taxon>Streptomonospora</taxon>
    </lineage>
</organism>
<dbReference type="SUPFAM" id="SSF56176">
    <property type="entry name" value="FAD-binding/transporter-associated domain-like"/>
    <property type="match status" value="1"/>
</dbReference>
<dbReference type="PANTHER" id="PTHR42973">
    <property type="entry name" value="BINDING OXIDOREDUCTASE, PUTATIVE (AFU_ORTHOLOGUE AFUA_1G17690)-RELATED"/>
    <property type="match status" value="1"/>
</dbReference>
<sequence length="351" mass="36515">MGQVVAAAALHGLAPLSGSMPGVGAVSYTLGGGVGLLARRCGFAVDRVRRAEVVTADGRLRVAEPGSEPELFWALRGGGGSFGVVTALEFGLVPLRRVFGCGLYFDLAECPDAVAAWARWTHSVPEETTSAVTLLVMPDVAGVPARLRGRHIAQVQICHAGPAEQGRRLVRKLEALTGTPAQSTLREMDYSESGAVFDEPDTPQGYRSQNLLLDSLEEGAIEELVARAGPGAPVMCVAGLRHLGGALARVPEGAGAVGHRGAAYLASVLSPVDSEGGGDGGAGDLHRRVLEPLTAQAMGRSLNFMFGPASAADVSACFAAADYRRLREAKAAYDPEDRIRANHPIPPAPRG</sequence>
<dbReference type="EMBL" id="JACHLY010000002">
    <property type="protein sequence ID" value="MBB6000945.1"/>
    <property type="molecule type" value="Genomic_DNA"/>
</dbReference>
<comment type="caution">
    <text evidence="7">The sequence shown here is derived from an EMBL/GenBank/DDBJ whole genome shotgun (WGS) entry which is preliminary data.</text>
</comment>
<protein>
    <submittedName>
        <fullName evidence="7">FAD/FMN-containing dehydrogenase</fullName>
    </submittedName>
</protein>
<comment type="cofactor">
    <cofactor evidence="1">
        <name>FAD</name>
        <dbReference type="ChEBI" id="CHEBI:57692"/>
    </cofactor>
</comment>
<keyword evidence="8" id="KW-1185">Reference proteome</keyword>
<evidence type="ECO:0000313" key="8">
    <source>
        <dbReference type="Proteomes" id="UP000578077"/>
    </source>
</evidence>
<comment type="similarity">
    <text evidence="2">Belongs to the oxygen-dependent FAD-linked oxidoreductase family.</text>
</comment>
<dbReference type="AlphaFoldDB" id="A0A841ECS5"/>
<keyword evidence="5" id="KW-0560">Oxidoreductase</keyword>
<proteinExistence type="inferred from homology"/>
<evidence type="ECO:0000256" key="5">
    <source>
        <dbReference type="ARBA" id="ARBA00023002"/>
    </source>
</evidence>
<name>A0A841ECS5_9ACTN</name>
<dbReference type="InterPro" id="IPR050416">
    <property type="entry name" value="FAD-linked_Oxidoreductase"/>
</dbReference>
<accession>A0A841ECS5</accession>
<keyword evidence="3" id="KW-0285">Flavoprotein</keyword>
<gene>
    <name evidence="7" type="ORF">HNR25_004774</name>
</gene>
<evidence type="ECO:0000256" key="3">
    <source>
        <dbReference type="ARBA" id="ARBA00022630"/>
    </source>
</evidence>
<evidence type="ECO:0000256" key="1">
    <source>
        <dbReference type="ARBA" id="ARBA00001974"/>
    </source>
</evidence>
<dbReference type="GO" id="GO:0071949">
    <property type="term" value="F:FAD binding"/>
    <property type="evidence" value="ECO:0007669"/>
    <property type="project" value="InterPro"/>
</dbReference>
<feature type="domain" description="FAD-binding PCMH-type" evidence="6">
    <location>
        <begin position="1"/>
        <end position="95"/>
    </location>
</feature>